<evidence type="ECO:0000256" key="2">
    <source>
        <dbReference type="SAM" id="MobiDB-lite"/>
    </source>
</evidence>
<feature type="compositionally biased region" description="Polar residues" evidence="2">
    <location>
        <begin position="140"/>
        <end position="153"/>
    </location>
</feature>
<dbReference type="GeneID" id="36604288"/>
<feature type="region of interest" description="Disordered" evidence="2">
    <location>
        <begin position="297"/>
        <end position="390"/>
    </location>
</feature>
<feature type="coiled-coil region" evidence="1">
    <location>
        <begin position="473"/>
        <end position="500"/>
    </location>
</feature>
<dbReference type="Proteomes" id="UP000241546">
    <property type="component" value="Unassembled WGS sequence"/>
</dbReference>
<feature type="region of interest" description="Disordered" evidence="2">
    <location>
        <begin position="405"/>
        <end position="434"/>
    </location>
</feature>
<feature type="compositionally biased region" description="Polar residues" evidence="2">
    <location>
        <begin position="122"/>
        <end position="132"/>
    </location>
</feature>
<dbReference type="RefSeq" id="XP_024747714.1">
    <property type="nucleotide sequence ID" value="XM_024896170.1"/>
</dbReference>
<feature type="compositionally biased region" description="Polar residues" evidence="2">
    <location>
        <begin position="84"/>
        <end position="104"/>
    </location>
</feature>
<feature type="region of interest" description="Disordered" evidence="2">
    <location>
        <begin position="1"/>
        <end position="176"/>
    </location>
</feature>
<name>A0A2T4B4Z3_9HYPO</name>
<reference evidence="4" key="1">
    <citation type="submission" date="2016-07" db="EMBL/GenBank/DDBJ databases">
        <title>Multiple horizontal gene transfer events from other fungi enriched the ability of initially mycotrophic Trichoderma (Ascomycota) to feed on dead plant biomass.</title>
        <authorList>
            <consortium name="DOE Joint Genome Institute"/>
            <person name="Atanasova L."/>
            <person name="Chenthamara K."/>
            <person name="Zhang J."/>
            <person name="Grujic M."/>
            <person name="Henrissat B."/>
            <person name="Kuo A."/>
            <person name="Aerts A."/>
            <person name="Salamov A."/>
            <person name="Lipzen A."/>
            <person name="Labutti K."/>
            <person name="Barry K."/>
            <person name="Miao Y."/>
            <person name="Rahimi M.J."/>
            <person name="Shen Q."/>
            <person name="Grigoriev I.V."/>
            <person name="Kubicek C.P."/>
            <person name="Druzhinina I.S."/>
        </authorList>
    </citation>
    <scope>NUCLEOTIDE SEQUENCE [LARGE SCALE GENOMIC DNA]</scope>
    <source>
        <strain evidence="4">TUCIM 6016</strain>
    </source>
</reference>
<evidence type="ECO:0000256" key="1">
    <source>
        <dbReference type="SAM" id="Coils"/>
    </source>
</evidence>
<evidence type="ECO:0000313" key="4">
    <source>
        <dbReference type="Proteomes" id="UP000241546"/>
    </source>
</evidence>
<feature type="compositionally biased region" description="Polar residues" evidence="2">
    <location>
        <begin position="363"/>
        <end position="390"/>
    </location>
</feature>
<gene>
    <name evidence="3" type="ORF">BBK36DRAFT_1179348</name>
</gene>
<feature type="compositionally biased region" description="Polar residues" evidence="2">
    <location>
        <begin position="416"/>
        <end position="434"/>
    </location>
</feature>
<feature type="compositionally biased region" description="Basic and acidic residues" evidence="2">
    <location>
        <begin position="297"/>
        <end position="316"/>
    </location>
</feature>
<organism evidence="3 4">
    <name type="scientific">Trichoderma citrinoviride</name>
    <dbReference type="NCBI Taxonomy" id="58853"/>
    <lineage>
        <taxon>Eukaryota</taxon>
        <taxon>Fungi</taxon>
        <taxon>Dikarya</taxon>
        <taxon>Ascomycota</taxon>
        <taxon>Pezizomycotina</taxon>
        <taxon>Sordariomycetes</taxon>
        <taxon>Hypocreomycetidae</taxon>
        <taxon>Hypocreales</taxon>
        <taxon>Hypocreaceae</taxon>
        <taxon>Trichoderma</taxon>
    </lineage>
</organism>
<feature type="compositionally biased region" description="Polar residues" evidence="2">
    <location>
        <begin position="161"/>
        <end position="173"/>
    </location>
</feature>
<keyword evidence="4" id="KW-1185">Reference proteome</keyword>
<dbReference type="AlphaFoldDB" id="A0A2T4B4Z3"/>
<accession>A0A2T4B4Z3</accession>
<dbReference type="EMBL" id="KZ680217">
    <property type="protein sequence ID" value="PTB64394.1"/>
    <property type="molecule type" value="Genomic_DNA"/>
</dbReference>
<protein>
    <submittedName>
        <fullName evidence="3">Uncharacterized protein</fullName>
    </submittedName>
</protein>
<evidence type="ECO:0000313" key="3">
    <source>
        <dbReference type="EMBL" id="PTB64394.1"/>
    </source>
</evidence>
<proteinExistence type="predicted"/>
<keyword evidence="1" id="KW-0175">Coiled coil</keyword>
<sequence length="598" mass="65122">MPTTGDANGAMNPFAAPFFPLASSQPSFAMPRAQHSRPGSHAERPCDSSLAHGFASFTTQLRSEVPQDHAATNRVCDQIPRPTAPTSGRSALQNPSGQPTVESPESSDHVPESNQGEGGSATDGTTIESSGPSIGPEQHFLSSPETKVPQTHGMSGGHVPSDTNNEGAQNNVPQPVPMPGMRAPPSMPMGPYPGYMHPGFPPHPYALPLPLLPPPPPPLEPCYPLLRLTPLPDRYSFAYRVTYWPLRLYSAPGTGAQGHGQNPNFRPEEINSCGSGPLVFGSHRLMPLAQVVNLSDRVGEEQTHSPSRDETRELGHDQYLPETSSGHGSKAGTEPPAACQSDSHKTKLPSAVDGLHTGEENIQGKSQPQQDCHIASNPQQDHNTAQQPAQPSDDIRRFLFHNAPSPKVQVSDRPSHSQASVEPASWSQSKRWISSETKERKAFQKMMMNLQFMKADQSPFVPKTPAELAKFKISLAEAKRQKLAQEVSILEEKNRQKELVKASGTISVSQPRMALFNGRDMGDELSPVFAVQNCFNKQDTVEVNKRAEWPSMAELKEDGDRRAKCGRILPLPRIKVIALQQVREREQEHAPNGDGSIL</sequence>
<dbReference type="OrthoDB" id="1703270at2759"/>